<name>A0A0R0LVZ0_9MICR</name>
<dbReference type="EMBL" id="LGUB01000300">
    <property type="protein sequence ID" value="KRH93545.1"/>
    <property type="molecule type" value="Genomic_DNA"/>
</dbReference>
<sequence>NMKNETGTRRYPPVKRPIQTPVKRSVKRPIQTSVKRSVKRPVHTSDENTFDEQTSLDLIKNMRLTYTYKYVFEHTVRQTEKCCNDFNTNNNFERITITGTLSLYSKNPLDDVLKDGLYYEIFNLYMKDYYHFYVREPVYRKI</sequence>
<comment type="caution">
    <text evidence="2">The sequence shown here is derived from an EMBL/GenBank/DDBJ whole genome shotgun (WGS) entry which is preliminary data.</text>
</comment>
<dbReference type="AlphaFoldDB" id="A0A0R0LVZ0"/>
<gene>
    <name evidence="2" type="ORF">M153_7880004255</name>
</gene>
<reference evidence="2 3" key="1">
    <citation type="submission" date="2015-07" db="EMBL/GenBank/DDBJ databases">
        <title>The genome of Pseudoloma neurophilia, a relevant intracellular parasite of the zebrafish.</title>
        <authorList>
            <person name="Ndikumana S."/>
            <person name="Pelin A."/>
            <person name="Sanders J."/>
            <person name="Corradi N."/>
        </authorList>
    </citation>
    <scope>NUCLEOTIDE SEQUENCE [LARGE SCALE GENOMIC DNA]</scope>
    <source>
        <strain evidence="2 3">MK1</strain>
    </source>
</reference>
<protein>
    <submittedName>
        <fullName evidence="2">Uncharacterized protein</fullName>
    </submittedName>
</protein>
<evidence type="ECO:0000256" key="1">
    <source>
        <dbReference type="SAM" id="MobiDB-lite"/>
    </source>
</evidence>
<evidence type="ECO:0000313" key="2">
    <source>
        <dbReference type="EMBL" id="KRH93545.1"/>
    </source>
</evidence>
<keyword evidence="3" id="KW-1185">Reference proteome</keyword>
<evidence type="ECO:0000313" key="3">
    <source>
        <dbReference type="Proteomes" id="UP000051530"/>
    </source>
</evidence>
<dbReference type="Proteomes" id="UP000051530">
    <property type="component" value="Unassembled WGS sequence"/>
</dbReference>
<proteinExistence type="predicted"/>
<feature type="region of interest" description="Disordered" evidence="1">
    <location>
        <begin position="23"/>
        <end position="47"/>
    </location>
</feature>
<dbReference type="VEuPathDB" id="MicrosporidiaDB:M153_7880004255"/>
<feature type="non-terminal residue" evidence="2">
    <location>
        <position position="1"/>
    </location>
</feature>
<accession>A0A0R0LVZ0</accession>
<organism evidence="2 3">
    <name type="scientific">Pseudoloma neurophilia</name>
    <dbReference type="NCBI Taxonomy" id="146866"/>
    <lineage>
        <taxon>Eukaryota</taxon>
        <taxon>Fungi</taxon>
        <taxon>Fungi incertae sedis</taxon>
        <taxon>Microsporidia</taxon>
        <taxon>Pseudoloma</taxon>
    </lineage>
</organism>